<evidence type="ECO:0000256" key="1">
    <source>
        <dbReference type="PIRNR" id="PIRNR006162"/>
    </source>
</evidence>
<comment type="caution">
    <text evidence="4">The sequence shown here is derived from an EMBL/GenBank/DDBJ whole genome shotgun (WGS) entry which is preliminary data.</text>
</comment>
<comment type="cofactor">
    <cofactor evidence="1">
        <name>Mg(2+)</name>
        <dbReference type="ChEBI" id="CHEBI:18420"/>
    </cofactor>
</comment>
<comment type="catalytic activity">
    <reaction evidence="1">
        <text>a 1,2-diacyl-sn-glycero-3-phospho-(1'-sn-glycero-3'-phosphate) + H2O = a 1,2-diacyl-sn-glycero-3-phospho-(1'-sn-glycerol) + phosphate</text>
        <dbReference type="Rhea" id="RHEA:33751"/>
        <dbReference type="ChEBI" id="CHEBI:15377"/>
        <dbReference type="ChEBI" id="CHEBI:43474"/>
        <dbReference type="ChEBI" id="CHEBI:60110"/>
        <dbReference type="ChEBI" id="CHEBI:64716"/>
        <dbReference type="EC" id="3.1.3.27"/>
    </reaction>
</comment>
<dbReference type="PANTHER" id="PTHR36305:SF1">
    <property type="entry name" value="PHOSPHATIDYLGLYCEROPHOSPHATASE A"/>
    <property type="match status" value="1"/>
</dbReference>
<keyword evidence="5" id="KW-1185">Reference proteome</keyword>
<feature type="transmembrane region" description="Helical" evidence="2">
    <location>
        <begin position="142"/>
        <end position="162"/>
    </location>
</feature>
<keyword evidence="1" id="KW-1208">Phospholipid metabolism</keyword>
<keyword evidence="1" id="KW-0442">Lipid degradation</keyword>
<accession>A0A4R2PZW0</accession>
<keyword evidence="1" id="KW-0460">Magnesium</keyword>
<dbReference type="EMBL" id="SLXP01000006">
    <property type="protein sequence ID" value="TCP40924.1"/>
    <property type="molecule type" value="Genomic_DNA"/>
</dbReference>
<dbReference type="PANTHER" id="PTHR36305">
    <property type="entry name" value="PHOSPHATIDYLGLYCEROPHOSPHATASE A"/>
    <property type="match status" value="1"/>
</dbReference>
<gene>
    <name evidence="4" type="ORF">EV662_106140</name>
</gene>
<evidence type="ECO:0000259" key="3">
    <source>
        <dbReference type="Pfam" id="PF04608"/>
    </source>
</evidence>
<keyword evidence="1 2" id="KW-0812">Transmembrane</keyword>
<sequence>MTPARLVATWFGVGYLRPASGTWGSLAALPIFWALHVLGGPVLAALAVVAVTLGGWWAIARDSAGHSDPDHSEYVIDEVAGMWLALMPLSYGASFAGVDVLALYPGWIVAFFGFRLFDIWKPGLIGWADRKKTPLGVMLDDVLAGIATAILVIALAAFWHIFLM</sequence>
<protein>
    <recommendedName>
        <fullName evidence="1">Phosphatidylglycerophosphatase A</fullName>
        <ecNumber evidence="1">3.1.3.27</ecNumber>
    </recommendedName>
    <alternativeName>
        <fullName evidence="1">Phosphatidylglycerolphosphate phosphatase A</fullName>
    </alternativeName>
</protein>
<reference evidence="4 5" key="1">
    <citation type="submission" date="2019-03" db="EMBL/GenBank/DDBJ databases">
        <title>Genomic Encyclopedia of Type Strains, Phase IV (KMG-IV): sequencing the most valuable type-strain genomes for metagenomic binning, comparative biology and taxonomic classification.</title>
        <authorList>
            <person name="Goeker M."/>
        </authorList>
    </citation>
    <scope>NUCLEOTIDE SEQUENCE [LARGE SCALE GENOMIC DNA]</scope>
    <source>
        <strain evidence="4 5">DSM 18063</strain>
    </source>
</reference>
<feature type="domain" description="YutG/PgpA" evidence="3">
    <location>
        <begin position="7"/>
        <end position="155"/>
    </location>
</feature>
<dbReference type="InterPro" id="IPR007686">
    <property type="entry name" value="YutG/PgpA"/>
</dbReference>
<keyword evidence="2" id="KW-1133">Transmembrane helix</keyword>
<comment type="subcellular location">
    <subcellularLocation>
        <location evidence="1">Cell inner membrane</location>
        <topology evidence="1">Multi-pass membrane protein</topology>
    </subcellularLocation>
</comment>
<dbReference type="GO" id="GO:0046872">
    <property type="term" value="F:metal ion binding"/>
    <property type="evidence" value="ECO:0007669"/>
    <property type="project" value="UniProtKB-KW"/>
</dbReference>
<name>A0A4R2PZW0_9RHOB</name>
<dbReference type="Pfam" id="PF04608">
    <property type="entry name" value="PgpA"/>
    <property type="match status" value="1"/>
</dbReference>
<dbReference type="AlphaFoldDB" id="A0A4R2PZW0"/>
<dbReference type="CDD" id="cd06971">
    <property type="entry name" value="PgpA"/>
    <property type="match status" value="1"/>
</dbReference>
<dbReference type="GO" id="GO:0005886">
    <property type="term" value="C:plasma membrane"/>
    <property type="evidence" value="ECO:0007669"/>
    <property type="project" value="UniProtKB-SubCell"/>
</dbReference>
<keyword evidence="1" id="KW-0443">Lipid metabolism</keyword>
<dbReference type="InterPro" id="IPR026037">
    <property type="entry name" value="PgpA"/>
</dbReference>
<keyword evidence="1 2" id="KW-0472">Membrane</keyword>
<dbReference type="OrthoDB" id="9804091at2"/>
<keyword evidence="1" id="KW-0479">Metal-binding</keyword>
<dbReference type="PIRSF" id="PIRSF006162">
    <property type="entry name" value="PgpA"/>
    <property type="match status" value="1"/>
</dbReference>
<dbReference type="GO" id="GO:0008962">
    <property type="term" value="F:phosphatidylglycerophosphatase activity"/>
    <property type="evidence" value="ECO:0007669"/>
    <property type="project" value="UniProtKB-EC"/>
</dbReference>
<feature type="transmembrane region" description="Helical" evidence="2">
    <location>
        <begin position="31"/>
        <end position="59"/>
    </location>
</feature>
<organism evidence="4 5">
    <name type="scientific">Rhodovulum marinum</name>
    <dbReference type="NCBI Taxonomy" id="320662"/>
    <lineage>
        <taxon>Bacteria</taxon>
        <taxon>Pseudomonadati</taxon>
        <taxon>Pseudomonadota</taxon>
        <taxon>Alphaproteobacteria</taxon>
        <taxon>Rhodobacterales</taxon>
        <taxon>Paracoccaceae</taxon>
        <taxon>Rhodovulum</taxon>
    </lineage>
</organism>
<comment type="function">
    <text evidence="1">Lipid phosphatase which dephosphorylates phosphatidylglycerophosphate (PGP) to phosphatidylglycerol (PG).</text>
</comment>
<evidence type="ECO:0000256" key="2">
    <source>
        <dbReference type="SAM" id="Phobius"/>
    </source>
</evidence>
<dbReference type="UniPathway" id="UPA00084">
    <property type="reaction ID" value="UER00504"/>
</dbReference>
<keyword evidence="1" id="KW-0378">Hydrolase</keyword>
<keyword evidence="1" id="KW-0595">Phospholipid degradation</keyword>
<dbReference type="Proteomes" id="UP000294835">
    <property type="component" value="Unassembled WGS sequence"/>
</dbReference>
<comment type="pathway">
    <text evidence="1">Phospholipid metabolism; phosphatidylglycerol biosynthesis; phosphatidylglycerol from CDP-diacylglycerol: step 2/2.</text>
</comment>
<dbReference type="EC" id="3.1.3.27" evidence="1"/>
<dbReference type="RefSeq" id="WP_132462197.1">
    <property type="nucleotide sequence ID" value="NZ_SLXP01000006.1"/>
</dbReference>
<dbReference type="SUPFAM" id="SSF101307">
    <property type="entry name" value="YutG-like"/>
    <property type="match status" value="1"/>
</dbReference>
<evidence type="ECO:0000313" key="4">
    <source>
        <dbReference type="EMBL" id="TCP40924.1"/>
    </source>
</evidence>
<keyword evidence="1" id="KW-1003">Cell membrane</keyword>
<proteinExistence type="predicted"/>
<keyword evidence="1" id="KW-0997">Cell inner membrane</keyword>
<evidence type="ECO:0000313" key="5">
    <source>
        <dbReference type="Proteomes" id="UP000294835"/>
    </source>
</evidence>
<dbReference type="GO" id="GO:0006655">
    <property type="term" value="P:phosphatidylglycerol biosynthetic process"/>
    <property type="evidence" value="ECO:0007669"/>
    <property type="project" value="UniProtKB-UniPathway"/>
</dbReference>
<dbReference type="InterPro" id="IPR036681">
    <property type="entry name" value="PgpA-like_sf"/>
</dbReference>
<dbReference type="GO" id="GO:0009395">
    <property type="term" value="P:phospholipid catabolic process"/>
    <property type="evidence" value="ECO:0007669"/>
    <property type="project" value="UniProtKB-KW"/>
</dbReference>